<gene>
    <name evidence="2" type="ORF">SAMN05216255_0513</name>
</gene>
<keyword evidence="3" id="KW-1185">Reference proteome</keyword>
<reference evidence="3" key="1">
    <citation type="submission" date="2017-06" db="EMBL/GenBank/DDBJ databases">
        <authorList>
            <person name="Varghese N."/>
            <person name="Submissions S."/>
        </authorList>
    </citation>
    <scope>NUCLEOTIDE SEQUENCE [LARGE SCALE GENOMIC DNA]</scope>
    <source>
        <strain evidence="3">CIP 108523</strain>
    </source>
</reference>
<feature type="transmembrane region" description="Helical" evidence="1">
    <location>
        <begin position="337"/>
        <end position="360"/>
    </location>
</feature>
<dbReference type="RefSeq" id="WP_089358691.1">
    <property type="nucleotide sequence ID" value="NZ_FZOG01000001.1"/>
</dbReference>
<accession>A0A238ZL03</accession>
<evidence type="ECO:0000313" key="3">
    <source>
        <dbReference type="Proteomes" id="UP000242915"/>
    </source>
</evidence>
<feature type="transmembrane region" description="Helical" evidence="1">
    <location>
        <begin position="271"/>
        <end position="292"/>
    </location>
</feature>
<feature type="transmembrane region" description="Helical" evidence="1">
    <location>
        <begin position="94"/>
        <end position="111"/>
    </location>
</feature>
<protein>
    <submittedName>
        <fullName evidence="2">Uncharacterized protein involved in response to NO</fullName>
    </submittedName>
</protein>
<feature type="transmembrane region" description="Helical" evidence="1">
    <location>
        <begin position="145"/>
        <end position="165"/>
    </location>
</feature>
<keyword evidence="1" id="KW-0472">Membrane</keyword>
<feature type="transmembrane region" description="Helical" evidence="1">
    <location>
        <begin position="366"/>
        <end position="387"/>
    </location>
</feature>
<dbReference type="InterPro" id="IPR010266">
    <property type="entry name" value="NnrS"/>
</dbReference>
<feature type="transmembrane region" description="Helical" evidence="1">
    <location>
        <begin position="20"/>
        <end position="43"/>
    </location>
</feature>
<feature type="transmembrane region" description="Helical" evidence="1">
    <location>
        <begin position="216"/>
        <end position="235"/>
    </location>
</feature>
<keyword evidence="1" id="KW-0812">Transmembrane</keyword>
<feature type="transmembrane region" description="Helical" evidence="1">
    <location>
        <begin position="63"/>
        <end position="82"/>
    </location>
</feature>
<name>A0A238ZL03_9PSED</name>
<keyword evidence="1" id="KW-1133">Transmembrane helix</keyword>
<feature type="transmembrane region" description="Helical" evidence="1">
    <location>
        <begin position="177"/>
        <end position="196"/>
    </location>
</feature>
<dbReference type="AlphaFoldDB" id="A0A238ZL03"/>
<feature type="transmembrane region" description="Helical" evidence="1">
    <location>
        <begin position="117"/>
        <end position="133"/>
    </location>
</feature>
<feature type="transmembrane region" description="Helical" evidence="1">
    <location>
        <begin position="304"/>
        <end position="325"/>
    </location>
</feature>
<sequence>MQILDKRKALAIAPLFRLAFRGFFLFGSLLAMVAVPLWVLAIHGYFNGWQPVGGWLGWHQHEMVFAFAGAIITGFLLTAVQTWTGRPGLSGKPLAALIVLWLLGRICWLLGPPLWLLAAINLLFMLLVILAMAQTLGKVRQKRNYPIVVVLVFFLLAEILNLYGLGIGHPGLQRQGVMAAAWLIAALMGLIGGRVIPFFTQKGLGRPAPVQPWPWLDWALLVVSILIAALEALGWAAQASLWIAGLFFLVTLAHAVRFWRWFDSAVLQVPLLWSLYLAYGWLIIACAAMTLWHMGLLASPSPALHALTVGGVGGLILAMLARVSLGHTGRPLTLPKGFALAFIWLNLAAAVRVFVVGYWYMPALTVAAGFWALAFAQYVCCYGPMLCQARADGHPG</sequence>
<dbReference type="EMBL" id="FZOG01000001">
    <property type="protein sequence ID" value="SNR84116.1"/>
    <property type="molecule type" value="Genomic_DNA"/>
</dbReference>
<evidence type="ECO:0000256" key="1">
    <source>
        <dbReference type="SAM" id="Phobius"/>
    </source>
</evidence>
<feature type="transmembrane region" description="Helical" evidence="1">
    <location>
        <begin position="241"/>
        <end position="259"/>
    </location>
</feature>
<evidence type="ECO:0000313" key="2">
    <source>
        <dbReference type="EMBL" id="SNR84116.1"/>
    </source>
</evidence>
<proteinExistence type="predicted"/>
<dbReference type="Proteomes" id="UP000242915">
    <property type="component" value="Unassembled WGS sequence"/>
</dbReference>
<dbReference type="Pfam" id="PF05940">
    <property type="entry name" value="NnrS"/>
    <property type="match status" value="1"/>
</dbReference>
<organism evidence="2 3">
    <name type="scientific">Pseudomonas segetis</name>
    <dbReference type="NCBI Taxonomy" id="298908"/>
    <lineage>
        <taxon>Bacteria</taxon>
        <taxon>Pseudomonadati</taxon>
        <taxon>Pseudomonadota</taxon>
        <taxon>Gammaproteobacteria</taxon>
        <taxon>Pseudomonadales</taxon>
        <taxon>Pseudomonadaceae</taxon>
        <taxon>Pseudomonas</taxon>
    </lineage>
</organism>